<organism evidence="1 2">
    <name type="scientific">Paraglaciecola mesophila</name>
    <dbReference type="NCBI Taxonomy" id="197222"/>
    <lineage>
        <taxon>Bacteria</taxon>
        <taxon>Pseudomonadati</taxon>
        <taxon>Pseudomonadota</taxon>
        <taxon>Gammaproteobacteria</taxon>
        <taxon>Alteromonadales</taxon>
        <taxon>Alteromonadaceae</taxon>
        <taxon>Paraglaciecola</taxon>
    </lineage>
</organism>
<gene>
    <name evidence="1" type="ORF">FX988_00073</name>
</gene>
<dbReference type="Proteomes" id="UP000464524">
    <property type="component" value="Chromosome"/>
</dbReference>
<proteinExistence type="predicted"/>
<name>A0A857JCW2_9ALTE</name>
<dbReference type="AlphaFoldDB" id="A0A857JCW2"/>
<reference evidence="1 2" key="1">
    <citation type="submission" date="2019-12" db="EMBL/GenBank/DDBJ databases">
        <title>Genome sequencing and assembly of endphytes of Porphyra tenera.</title>
        <authorList>
            <person name="Park J.M."/>
            <person name="Shin R."/>
            <person name="Jo S.H."/>
        </authorList>
    </citation>
    <scope>NUCLEOTIDE SEQUENCE [LARGE SCALE GENOMIC DNA]</scope>
    <source>
        <strain evidence="1 2">GPM4</strain>
    </source>
</reference>
<dbReference type="OrthoDB" id="8779193at2"/>
<protein>
    <recommendedName>
        <fullName evidence="3">DUF3806 domain-containing protein</fullName>
    </recommendedName>
</protein>
<sequence>MQMTQEELTQLMIDSAQNAIETTKQEFGVILDETEQSLSLVDDVILNWLGKYESQALEDNAVFTICNIYGAYVGELFRNKVGGFWKYDESDKSAPYVVLEYSGSTYAFAGICYQRLVNDSQVSVKNYFEHAVANNLQ</sequence>
<evidence type="ECO:0000313" key="2">
    <source>
        <dbReference type="Proteomes" id="UP000464524"/>
    </source>
</evidence>
<dbReference type="KEGG" id="pmes:FX988_00073"/>
<dbReference type="RefSeq" id="WP_160177816.1">
    <property type="nucleotide sequence ID" value="NZ_CP047656.1"/>
</dbReference>
<accession>A0A857JCW2</accession>
<evidence type="ECO:0008006" key="3">
    <source>
        <dbReference type="Google" id="ProtNLM"/>
    </source>
</evidence>
<keyword evidence="2" id="KW-1185">Reference proteome</keyword>
<evidence type="ECO:0000313" key="1">
    <source>
        <dbReference type="EMBL" id="QHJ09865.1"/>
    </source>
</evidence>
<dbReference type="EMBL" id="CP047656">
    <property type="protein sequence ID" value="QHJ09865.1"/>
    <property type="molecule type" value="Genomic_DNA"/>
</dbReference>